<dbReference type="InterPro" id="IPR047272">
    <property type="entry name" value="S49_SppA_C"/>
</dbReference>
<evidence type="ECO:0000313" key="10">
    <source>
        <dbReference type="EMBL" id="GAL84225.1"/>
    </source>
</evidence>
<gene>
    <name evidence="10" type="ORF">MYP_1453</name>
</gene>
<dbReference type="AlphaFoldDB" id="A0A098LBG2"/>
<dbReference type="CDD" id="cd07023">
    <property type="entry name" value="S49_Sppa_N_C"/>
    <property type="match status" value="1"/>
</dbReference>
<keyword evidence="4" id="KW-0378">Hydrolase</keyword>
<dbReference type="GO" id="GO:0006465">
    <property type="term" value="P:signal peptide processing"/>
    <property type="evidence" value="ECO:0007669"/>
    <property type="project" value="InterPro"/>
</dbReference>
<feature type="transmembrane region" description="Helical" evidence="8">
    <location>
        <begin position="7"/>
        <end position="29"/>
    </location>
</feature>
<dbReference type="SUPFAM" id="SSF52096">
    <property type="entry name" value="ClpP/crotonase"/>
    <property type="match status" value="2"/>
</dbReference>
<keyword evidence="5" id="KW-0720">Serine protease</keyword>
<evidence type="ECO:0000256" key="4">
    <source>
        <dbReference type="ARBA" id="ARBA00022801"/>
    </source>
</evidence>
<dbReference type="Gene3D" id="3.90.226.10">
    <property type="entry name" value="2-enoyl-CoA Hydratase, Chain A, domain 1"/>
    <property type="match status" value="4"/>
</dbReference>
<dbReference type="GO" id="GO:0016020">
    <property type="term" value="C:membrane"/>
    <property type="evidence" value="ECO:0007669"/>
    <property type="project" value="UniProtKB-SubCell"/>
</dbReference>
<dbReference type="InterPro" id="IPR029045">
    <property type="entry name" value="ClpP/crotonase-like_dom_sf"/>
</dbReference>
<dbReference type="STRING" id="153721.MYP_1453"/>
<evidence type="ECO:0000313" key="11">
    <source>
        <dbReference type="Proteomes" id="UP000030185"/>
    </source>
</evidence>
<dbReference type="PIRSF" id="PIRSF001217">
    <property type="entry name" value="Protease_4_SppA"/>
    <property type="match status" value="1"/>
</dbReference>
<dbReference type="InterPro" id="IPR047217">
    <property type="entry name" value="S49_SppA_67K_type_N"/>
</dbReference>
<comment type="similarity">
    <text evidence="2">Belongs to the peptidase S49 family.</text>
</comment>
<organism evidence="10 11">
    <name type="scientific">Sporocytophaga myxococcoides</name>
    <dbReference type="NCBI Taxonomy" id="153721"/>
    <lineage>
        <taxon>Bacteria</taxon>
        <taxon>Pseudomonadati</taxon>
        <taxon>Bacteroidota</taxon>
        <taxon>Cytophagia</taxon>
        <taxon>Cytophagales</taxon>
        <taxon>Cytophagaceae</taxon>
        <taxon>Sporocytophaga</taxon>
    </lineage>
</organism>
<accession>A0A098LBG2</accession>
<evidence type="ECO:0000256" key="3">
    <source>
        <dbReference type="ARBA" id="ARBA00022670"/>
    </source>
</evidence>
<feature type="active site" description="Nucleophile" evidence="7">
    <location>
        <position position="380"/>
    </location>
</feature>
<evidence type="ECO:0000256" key="2">
    <source>
        <dbReference type="ARBA" id="ARBA00008683"/>
    </source>
</evidence>
<comment type="caution">
    <text evidence="10">The sequence shown here is derived from an EMBL/GenBank/DDBJ whole genome shotgun (WGS) entry which is preliminary data.</text>
</comment>
<dbReference type="InterPro" id="IPR004634">
    <property type="entry name" value="Pept_S49_pIV"/>
</dbReference>
<dbReference type="PANTHER" id="PTHR33209:SF1">
    <property type="entry name" value="PEPTIDASE S49 DOMAIN-CONTAINING PROTEIN"/>
    <property type="match status" value="1"/>
</dbReference>
<dbReference type="Pfam" id="PF01343">
    <property type="entry name" value="Peptidase_S49"/>
    <property type="match status" value="2"/>
</dbReference>
<dbReference type="RefSeq" id="WP_045460426.1">
    <property type="nucleotide sequence ID" value="NZ_BBLT01000002.1"/>
</dbReference>
<keyword evidence="11" id="KW-1185">Reference proteome</keyword>
<evidence type="ECO:0000259" key="9">
    <source>
        <dbReference type="Pfam" id="PF01343"/>
    </source>
</evidence>
<keyword evidence="8" id="KW-0812">Transmembrane</keyword>
<dbReference type="InterPro" id="IPR002142">
    <property type="entry name" value="Peptidase_S49"/>
</dbReference>
<dbReference type="OrthoDB" id="9764363at2"/>
<keyword evidence="8" id="KW-1133">Transmembrane helix</keyword>
<feature type="domain" description="Peptidase S49" evidence="9">
    <location>
        <begin position="118"/>
        <end position="263"/>
    </location>
</feature>
<evidence type="ECO:0000256" key="1">
    <source>
        <dbReference type="ARBA" id="ARBA00004370"/>
    </source>
</evidence>
<comment type="subcellular location">
    <subcellularLocation>
        <location evidence="1">Membrane</location>
    </subcellularLocation>
</comment>
<dbReference type="NCBIfam" id="TIGR00706">
    <property type="entry name" value="SppA_dom"/>
    <property type="match status" value="1"/>
</dbReference>
<dbReference type="PANTHER" id="PTHR33209">
    <property type="entry name" value="PROTEASE 4"/>
    <property type="match status" value="1"/>
</dbReference>
<reference evidence="10 11" key="1">
    <citation type="submission" date="2014-09" db="EMBL/GenBank/DDBJ databases">
        <title>Sporocytophaga myxococcoides PG-01 genome sequencing.</title>
        <authorList>
            <person name="Liu L."/>
            <person name="Gao P.J."/>
            <person name="Chen G.J."/>
            <person name="Wang L.S."/>
        </authorList>
    </citation>
    <scope>NUCLEOTIDE SEQUENCE [LARGE SCALE GENOMIC DNA]</scope>
    <source>
        <strain evidence="10 11">PG-01</strain>
    </source>
</reference>
<dbReference type="InterPro" id="IPR004635">
    <property type="entry name" value="Pept_S49_SppA"/>
</dbReference>
<dbReference type="GO" id="GO:0008236">
    <property type="term" value="F:serine-type peptidase activity"/>
    <property type="evidence" value="ECO:0007669"/>
    <property type="project" value="UniProtKB-KW"/>
</dbReference>
<dbReference type="CDD" id="cd07018">
    <property type="entry name" value="S49_SppA_67K_type"/>
    <property type="match status" value="1"/>
</dbReference>
<sequence length="582" mass="65272">MKQFFKIVFGTVIGIFLFLIICFGLILLASGKKEELKENTVLKLELNKRIVERETDNFLSQLNLPFGDTEGSIGLLELKKAIKNAKADSRIKGIVLKTSSVEAGYASLEEIRRALLDFKSTGKFLIAYGDSYSEGAYFLASVADKIYLPEEGGLELNGLEVEILFFKKLLDKLEIKPELFKVGEYKSASEPFIRENMSDENRKQLTELLDSFYKVYISDVAKSRKIEDAKLKEISDSMKVRKAQDALQYNLITDVGYFSEAEDFIRKKLLIQSKEKINYIGYNHYLYDIREDEEEKTSSNKIAVIYANGSIEDGQGTNNTIGGESLAREIRKAREDDKIKAIVLRVNSPGGSALASDIIWNEVQLCKKPIIASMGDMAASGGYYISMACDTILAEPSTITGSIGVFGLFFQGEKFLNEKIGITTDRVKTGQYSDIGSFTRPVSSSERQIIQSEVDRIYDSFTQKAAKGRKISVDKLREVAKGRVWSGTQAKELKLVDMFGGLDDAVDIAAEKAKLGKDYKIVYLPEIKTTLLKELLLQMGDEDEAALLKSEFGSLYPYLKKLKEVKSYEGIQARLPYEIQIK</sequence>
<name>A0A098LBG2_9BACT</name>
<evidence type="ECO:0000256" key="7">
    <source>
        <dbReference type="PIRSR" id="PIRSR001217-1"/>
    </source>
</evidence>
<feature type="active site" description="Proton donor/acceptor" evidence="7">
    <location>
        <position position="186"/>
    </location>
</feature>
<protein>
    <submittedName>
        <fullName evidence="10">Protease IV</fullName>
    </submittedName>
</protein>
<evidence type="ECO:0000256" key="8">
    <source>
        <dbReference type="SAM" id="Phobius"/>
    </source>
</evidence>
<keyword evidence="3 10" id="KW-0645">Protease</keyword>
<keyword evidence="6 8" id="KW-0472">Membrane</keyword>
<evidence type="ECO:0000256" key="5">
    <source>
        <dbReference type="ARBA" id="ARBA00022825"/>
    </source>
</evidence>
<proteinExistence type="inferred from homology"/>
<feature type="domain" description="Peptidase S49" evidence="9">
    <location>
        <begin position="367"/>
        <end position="515"/>
    </location>
</feature>
<evidence type="ECO:0000256" key="6">
    <source>
        <dbReference type="ARBA" id="ARBA00023136"/>
    </source>
</evidence>
<dbReference type="EMBL" id="BBLT01000002">
    <property type="protein sequence ID" value="GAL84225.1"/>
    <property type="molecule type" value="Genomic_DNA"/>
</dbReference>
<dbReference type="eggNOG" id="COG0616">
    <property type="taxonomic scope" value="Bacteria"/>
</dbReference>
<dbReference type="Proteomes" id="UP000030185">
    <property type="component" value="Unassembled WGS sequence"/>
</dbReference>
<dbReference type="NCBIfam" id="TIGR00705">
    <property type="entry name" value="SppA_67K"/>
    <property type="match status" value="1"/>
</dbReference>